<keyword evidence="3" id="KW-0963">Cytoplasm</keyword>
<dbReference type="SUPFAM" id="SSF48484">
    <property type="entry name" value="Lipoxigenase"/>
    <property type="match status" value="1"/>
</dbReference>
<dbReference type="GO" id="GO:0005737">
    <property type="term" value="C:cytoplasm"/>
    <property type="evidence" value="ECO:0007669"/>
    <property type="project" value="UniProtKB-SubCell"/>
</dbReference>
<keyword evidence="9" id="KW-0106">Calcium</keyword>
<feature type="binding site" evidence="8">
    <location>
        <position position="725"/>
    </location>
    <ligand>
        <name>Fe cation</name>
        <dbReference type="ChEBI" id="CHEBI:24875"/>
        <note>catalytic</note>
    </ligand>
</feature>
<evidence type="ECO:0000259" key="12">
    <source>
        <dbReference type="PROSITE" id="PS50095"/>
    </source>
</evidence>
<protein>
    <recommendedName>
        <fullName evidence="16">Lipoxygenase</fullName>
    </recommendedName>
</protein>
<feature type="domain" description="Lipoxygenase" evidence="13">
    <location>
        <begin position="476"/>
        <end position="1033"/>
    </location>
</feature>
<name>A0ABD3XE40_SINWO</name>
<reference evidence="14 15" key="1">
    <citation type="submission" date="2024-11" db="EMBL/GenBank/DDBJ databases">
        <title>Chromosome-level genome assembly of the freshwater bivalve Anodonta woodiana.</title>
        <authorList>
            <person name="Chen X."/>
        </authorList>
    </citation>
    <scope>NUCLEOTIDE SEQUENCE [LARGE SCALE GENOMIC DNA]</scope>
    <source>
        <strain evidence="14">MN2024</strain>
        <tissue evidence="14">Gills</tissue>
    </source>
</reference>
<dbReference type="PANTHER" id="PTHR11771">
    <property type="entry name" value="LIPOXYGENASE"/>
    <property type="match status" value="1"/>
</dbReference>
<evidence type="ECO:0000256" key="4">
    <source>
        <dbReference type="ARBA" id="ARBA00022723"/>
    </source>
</evidence>
<dbReference type="InterPro" id="IPR036226">
    <property type="entry name" value="LipOase_C_sf"/>
</dbReference>
<evidence type="ECO:0000256" key="7">
    <source>
        <dbReference type="ARBA" id="ARBA00023098"/>
    </source>
</evidence>
<evidence type="ECO:0008006" key="16">
    <source>
        <dbReference type="Google" id="ProtNLM"/>
    </source>
</evidence>
<comment type="caution">
    <text evidence="14">The sequence shown here is derived from an EMBL/GenBank/DDBJ whole genome shotgun (WGS) entry which is preliminary data.</text>
</comment>
<comment type="pathway">
    <text evidence="2">Lipid metabolism.</text>
</comment>
<dbReference type="Gene3D" id="2.40.180.10">
    <property type="entry name" value="Catalase core domain"/>
    <property type="match status" value="1"/>
</dbReference>
<dbReference type="Gene3D" id="1.20.245.10">
    <property type="entry name" value="Lipoxygenase-1, Domain 5"/>
    <property type="match status" value="1"/>
</dbReference>
<feature type="binding site" evidence="8">
    <location>
        <position position="730"/>
    </location>
    <ligand>
        <name>Fe cation</name>
        <dbReference type="ChEBI" id="CHEBI:24875"/>
        <note>catalytic</note>
    </ligand>
</feature>
<evidence type="ECO:0000256" key="11">
    <source>
        <dbReference type="PROSITE-ProRule" id="PRU00152"/>
    </source>
</evidence>
<dbReference type="SUPFAM" id="SSF56634">
    <property type="entry name" value="Heme-dependent catalase-like"/>
    <property type="match status" value="1"/>
</dbReference>
<dbReference type="GO" id="GO:0051213">
    <property type="term" value="F:dioxygenase activity"/>
    <property type="evidence" value="ECO:0007669"/>
    <property type="project" value="UniProtKB-KW"/>
</dbReference>
<sequence>MMANSGWKNHAYELFKKKTGKEVDLTETVEHAEKGVMEKAANKWFQVKWQLSVSINISWGEEVSGYAEIIDTPSIPDCNIFKPGGILDIRIRFFNLTSSDAGVTDFRCAFLKFGDVQADGPFDLCFMTGRVSPFHDVGTLKEFTDALEDGKQGLEQWALKQPFNYYALVDGLRKLPDAWTSLDYNSYITYTVTDDTNECHLFRFRLIGEGDHDKAKLTLEEQEKPWNVGRPDVELPSGNYLVDKLLSISHSTCYLKLQVQVRNVGVDGAKETWKNPCIAWDEVECPWLDLAKIALTQRIPKYATERAHYSFSTLPEGVAIATMDGMESYADLVLALEKVLTSSTRTKIPDDPLLTNPEPEMTTYLILVETGYQMYAWTNATVEVILIGTDGRTPKLILDRSIHTDFKTANKGAYYIQAPAVGEIKLVKIYLHGGTIFTEWYMRSMVIFDLESRKVYDFPCYCWITTDITLLKGQATFAHKETDTDIVFTRRKLLAEKRQMVPWCLQDGLPSRVGYLKYKDLPRDLQFAKEREWEKKIILVETAVKLKLHKFMTMFDPFDSLKDFLAMTKVLEMSDVARAITDHKKWKRDEEFGREMLAGFHPLMLRRCSHPLESFPVTDEMLEGSLDCGMTLQEEMKAGHVYILDYSAMEGVPRRSDSTPKYLANPLCMLYVNNHEKLVPIAIQLEQRPGKDNPIWTPRDRRIDWLFAKMWVKSADTHMHSLSSHLFRAHFVTEALAISTMRNLPSVHPVFKLLIPHMRYIIAVNTTGNEVLLQGEDSIFQKLLAVSGSELDFIRSAYRLFHWDDMNIPKDLAKRGVDDPGVLPGYWYRDDSLMLWKSILKFVSGVMNIFYSTDDDVRADGELQHWMKENREKALPQWNGKDNGVPGNIENRSQLNEILTMIIFNSSCFHAAVNFGQIDYYAFGPNYPGSMRQPPPTRKGVTTLETIMQTLPTKADQALAIAFAYYLSSYSKDETFLGDFPDAHFVEPEVRAAQNVFKTDLKRISDEIKRRNMNLEIPYTYLLPENIPNSISE</sequence>
<gene>
    <name evidence="14" type="ORF">ACJMK2_029416</name>
</gene>
<evidence type="ECO:0000256" key="2">
    <source>
        <dbReference type="ARBA" id="ARBA00005189"/>
    </source>
</evidence>
<feature type="domain" description="PLAT" evidence="12">
    <location>
        <begin position="362"/>
        <end position="478"/>
    </location>
</feature>
<evidence type="ECO:0000313" key="14">
    <source>
        <dbReference type="EMBL" id="KAL3883123.1"/>
    </source>
</evidence>
<dbReference type="InterPro" id="IPR001024">
    <property type="entry name" value="PLAT/LH2_dom"/>
</dbReference>
<dbReference type="InterPro" id="IPR001885">
    <property type="entry name" value="LipOase_mml"/>
</dbReference>
<evidence type="ECO:0000256" key="8">
    <source>
        <dbReference type="PIRSR" id="PIRSR601885-1"/>
    </source>
</evidence>
<dbReference type="PROSITE" id="PS50095">
    <property type="entry name" value="PLAT"/>
    <property type="match status" value="1"/>
</dbReference>
<evidence type="ECO:0000256" key="9">
    <source>
        <dbReference type="PIRSR" id="PIRSR601885-2"/>
    </source>
</evidence>
<dbReference type="Pfam" id="PF01477">
    <property type="entry name" value="PLAT"/>
    <property type="match status" value="1"/>
</dbReference>
<evidence type="ECO:0000259" key="13">
    <source>
        <dbReference type="PROSITE" id="PS51393"/>
    </source>
</evidence>
<dbReference type="InterPro" id="IPR000907">
    <property type="entry name" value="LipOase"/>
</dbReference>
<dbReference type="GO" id="GO:0006629">
    <property type="term" value="P:lipid metabolic process"/>
    <property type="evidence" value="ECO:0007669"/>
    <property type="project" value="UniProtKB-KW"/>
</dbReference>
<keyword evidence="7" id="KW-0443">Lipid metabolism</keyword>
<evidence type="ECO:0000256" key="10">
    <source>
        <dbReference type="PIRSR" id="PIRSR601885-3"/>
    </source>
</evidence>
<dbReference type="EMBL" id="JBJQND010000003">
    <property type="protein sequence ID" value="KAL3883123.1"/>
    <property type="molecule type" value="Genomic_DNA"/>
</dbReference>
<feature type="binding site" evidence="9">
    <location>
        <position position="399"/>
    </location>
    <ligand>
        <name>Ca(2+)</name>
        <dbReference type="ChEBI" id="CHEBI:29108"/>
        <label>1</label>
    </ligand>
</feature>
<dbReference type="Proteomes" id="UP001634394">
    <property type="component" value="Unassembled WGS sequence"/>
</dbReference>
<keyword evidence="6" id="KW-0560">Oxidoreductase</keyword>
<dbReference type="InterPro" id="IPR013819">
    <property type="entry name" value="LipOase_C"/>
</dbReference>
<dbReference type="InterPro" id="IPR020835">
    <property type="entry name" value="Catalase_sf"/>
</dbReference>
<accession>A0ABD3XE40</accession>
<evidence type="ECO:0000256" key="1">
    <source>
        <dbReference type="ARBA" id="ARBA00004496"/>
    </source>
</evidence>
<dbReference type="PRINTS" id="PR00467">
    <property type="entry name" value="MAMLPOXGNASE"/>
</dbReference>
<keyword evidence="4 8" id="KW-0479">Metal-binding</keyword>
<dbReference type="AlphaFoldDB" id="A0ABD3XE40"/>
<dbReference type="SUPFAM" id="SSF49723">
    <property type="entry name" value="Lipase/lipooxygenase domain (PLAT/LH2 domain)"/>
    <property type="match status" value="1"/>
</dbReference>
<dbReference type="PROSITE" id="PS51393">
    <property type="entry name" value="LIPOXYGENASE_3"/>
    <property type="match status" value="1"/>
</dbReference>
<keyword evidence="5" id="KW-0223">Dioxygenase</keyword>
<dbReference type="SMART" id="SM00308">
    <property type="entry name" value="LH2"/>
    <property type="match status" value="1"/>
</dbReference>
<comment type="subcellular location">
    <subcellularLocation>
        <location evidence="1">Cytoplasm</location>
    </subcellularLocation>
</comment>
<evidence type="ECO:0000256" key="6">
    <source>
        <dbReference type="ARBA" id="ARBA00023002"/>
    </source>
</evidence>
<dbReference type="GO" id="GO:0046872">
    <property type="term" value="F:metal ion binding"/>
    <property type="evidence" value="ECO:0007669"/>
    <property type="project" value="UniProtKB-KW"/>
</dbReference>
<proteinExistence type="predicted"/>
<dbReference type="Gene3D" id="3.10.450.60">
    <property type="match status" value="1"/>
</dbReference>
<dbReference type="PROSITE" id="PS00081">
    <property type="entry name" value="LIPOXYGENASE_2"/>
    <property type="match status" value="1"/>
</dbReference>
<evidence type="ECO:0000313" key="15">
    <source>
        <dbReference type="Proteomes" id="UP001634394"/>
    </source>
</evidence>
<keyword evidence="15" id="KW-1185">Reference proteome</keyword>
<feature type="site" description="Essential for stabilizing binding to COTL1" evidence="10">
    <location>
        <position position="463"/>
    </location>
</feature>
<dbReference type="Pfam" id="PF00305">
    <property type="entry name" value="Lipoxygenase"/>
    <property type="match status" value="1"/>
</dbReference>
<dbReference type="PRINTS" id="PR00087">
    <property type="entry name" value="LIPOXYGENASE"/>
</dbReference>
<comment type="cofactor">
    <cofactor evidence="8">
        <name>Fe cation</name>
        <dbReference type="ChEBI" id="CHEBI:24875"/>
    </cofactor>
    <text evidence="8">Binds 1 Fe cation per subunit.</text>
</comment>
<evidence type="ECO:0000256" key="3">
    <source>
        <dbReference type="ARBA" id="ARBA00022490"/>
    </source>
</evidence>
<dbReference type="InterPro" id="IPR020834">
    <property type="entry name" value="LipOase_CS"/>
</dbReference>
<feature type="binding site" evidence="8">
    <location>
        <position position="910"/>
    </location>
    <ligand>
        <name>Fe cation</name>
        <dbReference type="ChEBI" id="CHEBI:24875"/>
        <note>catalytic</note>
    </ligand>
</feature>
<comment type="caution">
    <text evidence="11">Lacks conserved residue(s) required for the propagation of feature annotation.</text>
</comment>
<dbReference type="InterPro" id="IPR036392">
    <property type="entry name" value="PLAT/LH2_dom_sf"/>
</dbReference>
<keyword evidence="8" id="KW-0408">Iron</keyword>
<evidence type="ECO:0000256" key="5">
    <source>
        <dbReference type="ARBA" id="ARBA00022964"/>
    </source>
</evidence>
<organism evidence="14 15">
    <name type="scientific">Sinanodonta woodiana</name>
    <name type="common">Chinese pond mussel</name>
    <name type="synonym">Anodonta woodiana</name>
    <dbReference type="NCBI Taxonomy" id="1069815"/>
    <lineage>
        <taxon>Eukaryota</taxon>
        <taxon>Metazoa</taxon>
        <taxon>Spiralia</taxon>
        <taxon>Lophotrochozoa</taxon>
        <taxon>Mollusca</taxon>
        <taxon>Bivalvia</taxon>
        <taxon>Autobranchia</taxon>
        <taxon>Heteroconchia</taxon>
        <taxon>Palaeoheterodonta</taxon>
        <taxon>Unionida</taxon>
        <taxon>Unionoidea</taxon>
        <taxon>Unionidae</taxon>
        <taxon>Unioninae</taxon>
        <taxon>Sinanodonta</taxon>
    </lineage>
</organism>